<organism evidence="3 4">
    <name type="scientific">Granulicella arctica</name>
    <dbReference type="NCBI Taxonomy" id="940613"/>
    <lineage>
        <taxon>Bacteria</taxon>
        <taxon>Pseudomonadati</taxon>
        <taxon>Acidobacteriota</taxon>
        <taxon>Terriglobia</taxon>
        <taxon>Terriglobales</taxon>
        <taxon>Acidobacteriaceae</taxon>
        <taxon>Granulicella</taxon>
    </lineage>
</organism>
<evidence type="ECO:0000313" key="4">
    <source>
        <dbReference type="Proteomes" id="UP000589520"/>
    </source>
</evidence>
<keyword evidence="4" id="KW-1185">Reference proteome</keyword>
<evidence type="ECO:0008006" key="5">
    <source>
        <dbReference type="Google" id="ProtNLM"/>
    </source>
</evidence>
<evidence type="ECO:0000256" key="1">
    <source>
        <dbReference type="SAM" id="MobiDB-lite"/>
    </source>
</evidence>
<dbReference type="InterPro" id="IPR024447">
    <property type="entry name" value="YXWGXW_rpt"/>
</dbReference>
<feature type="compositionally biased region" description="Polar residues" evidence="1">
    <location>
        <begin position="252"/>
        <end position="279"/>
    </location>
</feature>
<comment type="caution">
    <text evidence="3">The sequence shown here is derived from an EMBL/GenBank/DDBJ whole genome shotgun (WGS) entry which is preliminary data.</text>
</comment>
<dbReference type="RefSeq" id="WP_179487905.1">
    <property type="nucleotide sequence ID" value="NZ_JACCCW010000001.1"/>
</dbReference>
<accession>A0A7Y9TG86</accession>
<protein>
    <recommendedName>
        <fullName evidence="5">YXWGXW repeat-containing protein</fullName>
    </recommendedName>
</protein>
<feature type="region of interest" description="Disordered" evidence="1">
    <location>
        <begin position="169"/>
        <end position="215"/>
    </location>
</feature>
<keyword evidence="2" id="KW-0732">Signal</keyword>
<dbReference type="Pfam" id="PF12779">
    <property type="entry name" value="WXXGXW"/>
    <property type="match status" value="1"/>
</dbReference>
<feature type="compositionally biased region" description="Polar residues" evidence="1">
    <location>
        <begin position="195"/>
        <end position="215"/>
    </location>
</feature>
<dbReference type="Proteomes" id="UP000589520">
    <property type="component" value="Unassembled WGS sequence"/>
</dbReference>
<evidence type="ECO:0000256" key="2">
    <source>
        <dbReference type="SAM" id="SignalP"/>
    </source>
</evidence>
<dbReference type="EMBL" id="JACCCW010000001">
    <property type="protein sequence ID" value="NYF78475.1"/>
    <property type="molecule type" value="Genomic_DNA"/>
</dbReference>
<evidence type="ECO:0000313" key="3">
    <source>
        <dbReference type="EMBL" id="NYF78475.1"/>
    </source>
</evidence>
<feature type="compositionally biased region" description="Polar residues" evidence="1">
    <location>
        <begin position="310"/>
        <end position="332"/>
    </location>
</feature>
<name>A0A7Y9TG86_9BACT</name>
<proteinExistence type="predicted"/>
<dbReference type="AlphaFoldDB" id="A0A7Y9TG86"/>
<gene>
    <name evidence="3" type="ORF">HDF17_000762</name>
</gene>
<reference evidence="3 4" key="1">
    <citation type="submission" date="2020-07" db="EMBL/GenBank/DDBJ databases">
        <title>Genomic Encyclopedia of Type Strains, Phase IV (KMG-V): Genome sequencing to study the core and pangenomes of soil and plant-associated prokaryotes.</title>
        <authorList>
            <person name="Whitman W."/>
        </authorList>
    </citation>
    <scope>NUCLEOTIDE SEQUENCE [LARGE SCALE GENOMIC DNA]</scope>
    <source>
        <strain evidence="3 4">X4EP2</strain>
    </source>
</reference>
<sequence length="345" mass="37241">MKPFGLIRKLLVTAALAFAPAASFAGIFISVGFAPPALPVYVQPPLPAPGYLWTPGYWAYGDAGYYWVPGVWIQPPTPGFLWTPGYWGFAGGVYGWHGGYWGPHVGFYGGVNYGFGFGGIGFCGGEWHGGTFAYNSAVSNFGSTHVTNVYRNTTIVNNTTIINNNHTSFNGPGGVVRQPSAQESQFANERHVEPTANQMSHQTAASQDRGQLASVNQGRPATMAAANAGAYHQVAQQHAAAQPISAADRSSGRNFQPNQRAANQDQRIANGVRNGQINAGQAARDDRRQANIDSQIHNDRAANGGRLSGQERQQINREQNGASRQIANQKHNANPRPEPQEEKRR</sequence>
<feature type="chain" id="PRO_5030680913" description="YXWGXW repeat-containing protein" evidence="2">
    <location>
        <begin position="26"/>
        <end position="345"/>
    </location>
</feature>
<feature type="region of interest" description="Disordered" evidence="1">
    <location>
        <begin position="234"/>
        <end position="345"/>
    </location>
</feature>
<feature type="signal peptide" evidence="2">
    <location>
        <begin position="1"/>
        <end position="25"/>
    </location>
</feature>
<feature type="compositionally biased region" description="Basic and acidic residues" evidence="1">
    <location>
        <begin position="283"/>
        <end position="300"/>
    </location>
</feature>